<comment type="caution">
    <text evidence="1">The sequence shown here is derived from an EMBL/GenBank/DDBJ whole genome shotgun (WGS) entry which is preliminary data.</text>
</comment>
<protein>
    <submittedName>
        <fullName evidence="1">Uncharacterized protein</fullName>
    </submittedName>
</protein>
<dbReference type="EMBL" id="REGN01004844">
    <property type="protein sequence ID" value="RNA15920.1"/>
    <property type="molecule type" value="Genomic_DNA"/>
</dbReference>
<reference evidence="1 2" key="1">
    <citation type="journal article" date="2018" name="Sci. Rep.">
        <title>Genomic signatures of local adaptation to the degree of environmental predictability in rotifers.</title>
        <authorList>
            <person name="Franch-Gras L."/>
            <person name="Hahn C."/>
            <person name="Garcia-Roger E.M."/>
            <person name="Carmona M.J."/>
            <person name="Serra M."/>
            <person name="Gomez A."/>
        </authorList>
    </citation>
    <scope>NUCLEOTIDE SEQUENCE [LARGE SCALE GENOMIC DNA]</scope>
    <source>
        <strain evidence="1">HYR1</strain>
    </source>
</reference>
<accession>A0A3M7QX15</accession>
<organism evidence="1 2">
    <name type="scientific">Brachionus plicatilis</name>
    <name type="common">Marine rotifer</name>
    <name type="synonym">Brachionus muelleri</name>
    <dbReference type="NCBI Taxonomy" id="10195"/>
    <lineage>
        <taxon>Eukaryota</taxon>
        <taxon>Metazoa</taxon>
        <taxon>Spiralia</taxon>
        <taxon>Gnathifera</taxon>
        <taxon>Rotifera</taxon>
        <taxon>Eurotatoria</taxon>
        <taxon>Monogononta</taxon>
        <taxon>Pseudotrocha</taxon>
        <taxon>Ploima</taxon>
        <taxon>Brachionidae</taxon>
        <taxon>Brachionus</taxon>
    </lineage>
</organism>
<dbReference type="Proteomes" id="UP000276133">
    <property type="component" value="Unassembled WGS sequence"/>
</dbReference>
<name>A0A3M7QX15_BRAPC</name>
<sequence>MSFWEIDVLYKESVMVKNFDFEIILNSSQSQTLTLFLRDVGLEYKQDMFVSFVLFHVLLQYP</sequence>
<proteinExistence type="predicted"/>
<evidence type="ECO:0000313" key="1">
    <source>
        <dbReference type="EMBL" id="RNA15920.1"/>
    </source>
</evidence>
<keyword evidence="2" id="KW-1185">Reference proteome</keyword>
<evidence type="ECO:0000313" key="2">
    <source>
        <dbReference type="Proteomes" id="UP000276133"/>
    </source>
</evidence>
<gene>
    <name evidence="1" type="ORF">BpHYR1_040363</name>
</gene>
<dbReference type="AlphaFoldDB" id="A0A3M7QX15"/>